<dbReference type="RefSeq" id="WP_129237420.1">
    <property type="nucleotide sequence ID" value="NZ_CP035464.1"/>
</dbReference>
<gene>
    <name evidence="2" type="ORF">ESN35_05965</name>
</gene>
<dbReference type="AlphaFoldDB" id="A0A4P6DUZ2"/>
<feature type="chain" id="PRO_5021002020" evidence="1">
    <location>
        <begin position="30"/>
        <end position="280"/>
    </location>
</feature>
<proteinExistence type="predicted"/>
<dbReference type="Proteomes" id="UP000293589">
    <property type="component" value="Chromosome"/>
</dbReference>
<evidence type="ECO:0000313" key="3">
    <source>
        <dbReference type="Proteomes" id="UP000293589"/>
    </source>
</evidence>
<feature type="signal peptide" evidence="1">
    <location>
        <begin position="1"/>
        <end position="29"/>
    </location>
</feature>
<dbReference type="EMBL" id="CP035464">
    <property type="protein sequence ID" value="QAY32997.1"/>
    <property type="molecule type" value="Genomic_DNA"/>
</dbReference>
<accession>A0A4P6DUZ2</accession>
<name>A0A4P6DUZ2_9BIFI</name>
<evidence type="ECO:0000256" key="1">
    <source>
        <dbReference type="SAM" id="SignalP"/>
    </source>
</evidence>
<evidence type="ECO:0000313" key="2">
    <source>
        <dbReference type="EMBL" id="QAY32997.1"/>
    </source>
</evidence>
<protein>
    <submittedName>
        <fullName evidence="2">Uncharacterized protein</fullName>
    </submittedName>
</protein>
<organism evidence="2 3">
    <name type="scientific">Bifidobacterium pullorum subsp. gallinarum</name>
    <dbReference type="NCBI Taxonomy" id="78344"/>
    <lineage>
        <taxon>Bacteria</taxon>
        <taxon>Bacillati</taxon>
        <taxon>Actinomycetota</taxon>
        <taxon>Actinomycetes</taxon>
        <taxon>Bifidobacteriales</taxon>
        <taxon>Bifidobacteriaceae</taxon>
        <taxon>Bifidobacterium</taxon>
    </lineage>
</organism>
<sequence length="280" mass="30018">MRNTRPLAGMAAILCAAGLALTGTAGANATEVRAVDMPDHIVNGDFEAYPLGGSAIPDPANGDWTSVDTVNGEYYDVAGAWRPIKDFDPTVFGWTSDQEDGNIGNPGEQRAHAVELQRDWSGNTYAEITAAQPNTAIRQTIRTIPGAVYTIRLDHASLVDMHVDEMKVVVGGETVPMTRTSVNGHGDKLGETSEIVRTTVSNGPDVSGAYSSRNHEGQWETYEGTYVADSTETVFTFESVSSLDNRTGNLVDNISFEISYPLTYDLNGGNGIIPNKEAGR</sequence>
<keyword evidence="1" id="KW-0732">Signal</keyword>
<dbReference type="KEGG" id="bgx:ESN35_05965"/>
<reference evidence="2 3" key="1">
    <citation type="submission" date="2019-01" db="EMBL/GenBank/DDBJ databases">
        <title>Complete genome sequence of Bifidobacterium gallinarum CACC 514.</title>
        <authorList>
            <person name="Jung M."/>
        </authorList>
    </citation>
    <scope>NUCLEOTIDE SEQUENCE [LARGE SCALE GENOMIC DNA]</scope>
    <source>
        <strain evidence="2 3">CACC 514</strain>
    </source>
</reference>